<evidence type="ECO:0000313" key="1">
    <source>
        <dbReference type="EMBL" id="CAJ0592412.1"/>
    </source>
</evidence>
<organism evidence="1 2">
    <name type="scientific">Cylicocyclus nassatus</name>
    <name type="common">Nematode worm</name>
    <dbReference type="NCBI Taxonomy" id="53992"/>
    <lineage>
        <taxon>Eukaryota</taxon>
        <taxon>Metazoa</taxon>
        <taxon>Ecdysozoa</taxon>
        <taxon>Nematoda</taxon>
        <taxon>Chromadorea</taxon>
        <taxon>Rhabditida</taxon>
        <taxon>Rhabditina</taxon>
        <taxon>Rhabditomorpha</taxon>
        <taxon>Strongyloidea</taxon>
        <taxon>Strongylidae</taxon>
        <taxon>Cylicocyclus</taxon>
    </lineage>
</organism>
<dbReference type="AlphaFoldDB" id="A0AA36DSY0"/>
<gene>
    <name evidence="1" type="ORF">CYNAS_LOCUS4395</name>
</gene>
<dbReference type="Proteomes" id="UP001176961">
    <property type="component" value="Unassembled WGS sequence"/>
</dbReference>
<comment type="caution">
    <text evidence="1">The sequence shown here is derived from an EMBL/GenBank/DDBJ whole genome shotgun (WGS) entry which is preliminary data.</text>
</comment>
<keyword evidence="2" id="KW-1185">Reference proteome</keyword>
<dbReference type="EMBL" id="CATQJL010000112">
    <property type="protein sequence ID" value="CAJ0592412.1"/>
    <property type="molecule type" value="Genomic_DNA"/>
</dbReference>
<protein>
    <submittedName>
        <fullName evidence="1">Uncharacterized protein</fullName>
    </submittedName>
</protein>
<proteinExistence type="predicted"/>
<sequence>MCWSVGKVSANSQAMSSQVELPFIVLCSLCRHTCFPDFPSTHASDNLSLYLLC</sequence>
<name>A0AA36DSY0_CYLNA</name>
<reference evidence="1" key="1">
    <citation type="submission" date="2023-07" db="EMBL/GenBank/DDBJ databases">
        <authorList>
            <consortium name="CYATHOMIX"/>
        </authorList>
    </citation>
    <scope>NUCLEOTIDE SEQUENCE</scope>
    <source>
        <strain evidence="1">N/A</strain>
    </source>
</reference>
<evidence type="ECO:0000313" key="2">
    <source>
        <dbReference type="Proteomes" id="UP001176961"/>
    </source>
</evidence>
<accession>A0AA36DSY0</accession>